<organism evidence="2 3">
    <name type="scientific">Candidatus Wallbacteria bacterium HGW-Wallbacteria-1</name>
    <dbReference type="NCBI Taxonomy" id="2013854"/>
    <lineage>
        <taxon>Bacteria</taxon>
        <taxon>Candidatus Walliibacteriota</taxon>
    </lineage>
</organism>
<dbReference type="Gene3D" id="2.40.160.170">
    <property type="match status" value="1"/>
</dbReference>
<comment type="caution">
    <text evidence="2">The sequence shown here is derived from an EMBL/GenBank/DDBJ whole genome shotgun (WGS) entry which is preliminary data.</text>
</comment>
<gene>
    <name evidence="2" type="ORF">CVV64_19875</name>
</gene>
<accession>A0A2N1PIQ2</accession>
<feature type="signal peptide" evidence="1">
    <location>
        <begin position="1"/>
        <end position="23"/>
    </location>
</feature>
<feature type="chain" id="PRO_5014735500" description="Outer membrane protein beta-barrel domain-containing protein" evidence="1">
    <location>
        <begin position="24"/>
        <end position="232"/>
    </location>
</feature>
<proteinExistence type="predicted"/>
<evidence type="ECO:0008006" key="4">
    <source>
        <dbReference type="Google" id="ProtNLM"/>
    </source>
</evidence>
<dbReference type="AlphaFoldDB" id="A0A2N1PIQ2"/>
<name>A0A2N1PIQ2_9BACT</name>
<protein>
    <recommendedName>
        <fullName evidence="4">Outer membrane protein beta-barrel domain-containing protein</fullName>
    </recommendedName>
</protein>
<keyword evidence="1" id="KW-0732">Signal</keyword>
<evidence type="ECO:0000313" key="3">
    <source>
        <dbReference type="Proteomes" id="UP000233256"/>
    </source>
</evidence>
<evidence type="ECO:0000313" key="2">
    <source>
        <dbReference type="EMBL" id="PKK88190.1"/>
    </source>
</evidence>
<reference evidence="2 3" key="1">
    <citation type="journal article" date="2017" name="ISME J.">
        <title>Potential for microbial H2 and metal transformations associated with novel bacteria and archaea in deep terrestrial subsurface sediments.</title>
        <authorList>
            <person name="Hernsdorf A.W."/>
            <person name="Amano Y."/>
            <person name="Miyakawa K."/>
            <person name="Ise K."/>
            <person name="Suzuki Y."/>
            <person name="Anantharaman K."/>
            <person name="Probst A."/>
            <person name="Burstein D."/>
            <person name="Thomas B.C."/>
            <person name="Banfield J.F."/>
        </authorList>
    </citation>
    <scope>NUCLEOTIDE SEQUENCE [LARGE SCALE GENOMIC DNA]</scope>
    <source>
        <strain evidence="2">HGW-Wallbacteria-1</strain>
    </source>
</reference>
<evidence type="ECO:0000256" key="1">
    <source>
        <dbReference type="SAM" id="SignalP"/>
    </source>
</evidence>
<dbReference type="SUPFAM" id="SSF56935">
    <property type="entry name" value="Porins"/>
    <property type="match status" value="1"/>
</dbReference>
<sequence>MKRLVALMAGIAMLFAISAPTFAQDYDAPAADCNDCHAITFKAGTLGLGLEYVKQIREKVNVKVGFNAFNYNYDSTQGGIDYDFDLNLANGGVLFDFHPSQGSFRITAGLMYNGNDIDATGKPTAAATYDIGGITYTSAQVGTMTGKIDFDNFAGYLGIGTGNALKKSGTTFLFDLGVLFQGSPKVTLNANGTLAANAAFMANLKTEEQQLQNDIDDFKIYPVVSIGCGWRF</sequence>
<dbReference type="EMBL" id="PGXC01000059">
    <property type="protein sequence ID" value="PKK88190.1"/>
    <property type="molecule type" value="Genomic_DNA"/>
</dbReference>
<dbReference type="Proteomes" id="UP000233256">
    <property type="component" value="Unassembled WGS sequence"/>
</dbReference>